<proteinExistence type="predicted"/>
<dbReference type="Gene3D" id="3.30.40.10">
    <property type="entry name" value="Zinc/RING finger domain, C3HC4 (zinc finger)"/>
    <property type="match status" value="1"/>
</dbReference>
<dbReference type="InParanoid" id="A0A2P5CJ97"/>
<keyword evidence="3" id="KW-0862">Zinc</keyword>
<evidence type="ECO:0000256" key="3">
    <source>
        <dbReference type="ARBA" id="ARBA00022833"/>
    </source>
</evidence>
<sequence length="165" mass="19062">CLSVAIAKIPIGNILWTISNTDPGLFNQSEQTHYSGQEEDDHSSNYLLLINGPSPSLIPVPTHVLKAHIRETLPVMELGHFQTQQEQDSSVCHRPICLVRLERSHRIRLPCNCDHVFHIEWINNWVHEDHFTCPLCRGNLRIGVILFFLSYFPFPRKLGFMILHF</sequence>
<protein>
    <submittedName>
        <fullName evidence="4">Zinc finger, RING/FYVE/PHD-type</fullName>
    </submittedName>
</protein>
<dbReference type="GO" id="GO:0008270">
    <property type="term" value="F:zinc ion binding"/>
    <property type="evidence" value="ECO:0007669"/>
    <property type="project" value="UniProtKB-KW"/>
</dbReference>
<keyword evidence="1" id="KW-0479">Metal-binding</keyword>
<dbReference type="SUPFAM" id="SSF57850">
    <property type="entry name" value="RING/U-box"/>
    <property type="match status" value="1"/>
</dbReference>
<keyword evidence="5" id="KW-1185">Reference proteome</keyword>
<name>A0A2P5CJ97_TREOI</name>
<organism evidence="4 5">
    <name type="scientific">Trema orientale</name>
    <name type="common">Charcoal tree</name>
    <name type="synonym">Celtis orientalis</name>
    <dbReference type="NCBI Taxonomy" id="63057"/>
    <lineage>
        <taxon>Eukaryota</taxon>
        <taxon>Viridiplantae</taxon>
        <taxon>Streptophyta</taxon>
        <taxon>Embryophyta</taxon>
        <taxon>Tracheophyta</taxon>
        <taxon>Spermatophyta</taxon>
        <taxon>Magnoliopsida</taxon>
        <taxon>eudicotyledons</taxon>
        <taxon>Gunneridae</taxon>
        <taxon>Pentapetalae</taxon>
        <taxon>rosids</taxon>
        <taxon>fabids</taxon>
        <taxon>Rosales</taxon>
        <taxon>Cannabaceae</taxon>
        <taxon>Trema</taxon>
    </lineage>
</organism>
<dbReference type="Proteomes" id="UP000237000">
    <property type="component" value="Unassembled WGS sequence"/>
</dbReference>
<dbReference type="AlphaFoldDB" id="A0A2P5CJ97"/>
<evidence type="ECO:0000313" key="5">
    <source>
        <dbReference type="Proteomes" id="UP000237000"/>
    </source>
</evidence>
<gene>
    <name evidence="4" type="ORF">TorRG33x02_282660</name>
</gene>
<accession>A0A2P5CJ97</accession>
<comment type="caution">
    <text evidence="4">The sequence shown here is derived from an EMBL/GenBank/DDBJ whole genome shotgun (WGS) entry which is preliminary data.</text>
</comment>
<evidence type="ECO:0000313" key="4">
    <source>
        <dbReference type="EMBL" id="PON61120.1"/>
    </source>
</evidence>
<dbReference type="GO" id="GO:0016567">
    <property type="term" value="P:protein ubiquitination"/>
    <property type="evidence" value="ECO:0007669"/>
    <property type="project" value="TreeGrafter"/>
</dbReference>
<keyword evidence="2" id="KW-0863">Zinc-finger</keyword>
<dbReference type="PANTHER" id="PTHR45969">
    <property type="entry name" value="RING ZINC FINGER PROTEIN-RELATED"/>
    <property type="match status" value="1"/>
</dbReference>
<dbReference type="InterPro" id="IPR013083">
    <property type="entry name" value="Znf_RING/FYVE/PHD"/>
</dbReference>
<dbReference type="EMBL" id="JXTC01000358">
    <property type="protein sequence ID" value="PON61120.1"/>
    <property type="molecule type" value="Genomic_DNA"/>
</dbReference>
<dbReference type="GO" id="GO:0061630">
    <property type="term" value="F:ubiquitin protein ligase activity"/>
    <property type="evidence" value="ECO:0007669"/>
    <property type="project" value="TreeGrafter"/>
</dbReference>
<dbReference type="PANTHER" id="PTHR45969:SF81">
    <property type="entry name" value="OS08G0157400 PROTEIN"/>
    <property type="match status" value="1"/>
</dbReference>
<reference evidence="5" key="1">
    <citation type="submission" date="2016-06" db="EMBL/GenBank/DDBJ databases">
        <title>Parallel loss of symbiosis genes in relatives of nitrogen-fixing non-legume Parasponia.</title>
        <authorList>
            <person name="Van Velzen R."/>
            <person name="Holmer R."/>
            <person name="Bu F."/>
            <person name="Rutten L."/>
            <person name="Van Zeijl A."/>
            <person name="Liu W."/>
            <person name="Santuari L."/>
            <person name="Cao Q."/>
            <person name="Sharma T."/>
            <person name="Shen D."/>
            <person name="Roswanjaya Y."/>
            <person name="Wardhani T."/>
            <person name="Kalhor M.S."/>
            <person name="Jansen J."/>
            <person name="Van den Hoogen J."/>
            <person name="Gungor B."/>
            <person name="Hartog M."/>
            <person name="Hontelez J."/>
            <person name="Verver J."/>
            <person name="Yang W.-C."/>
            <person name="Schijlen E."/>
            <person name="Repin R."/>
            <person name="Schilthuizen M."/>
            <person name="Schranz E."/>
            <person name="Heidstra R."/>
            <person name="Miyata K."/>
            <person name="Fedorova E."/>
            <person name="Kohlen W."/>
            <person name="Bisseling T."/>
            <person name="Smit S."/>
            <person name="Geurts R."/>
        </authorList>
    </citation>
    <scope>NUCLEOTIDE SEQUENCE [LARGE SCALE GENOMIC DNA]</scope>
    <source>
        <strain evidence="5">cv. RG33-2</strain>
    </source>
</reference>
<dbReference type="STRING" id="63057.A0A2P5CJ97"/>
<evidence type="ECO:0000256" key="2">
    <source>
        <dbReference type="ARBA" id="ARBA00022771"/>
    </source>
</evidence>
<evidence type="ECO:0000256" key="1">
    <source>
        <dbReference type="ARBA" id="ARBA00022723"/>
    </source>
</evidence>
<feature type="non-terminal residue" evidence="4">
    <location>
        <position position="1"/>
    </location>
</feature>
<dbReference type="OrthoDB" id="8062037at2759"/>